<dbReference type="NCBIfam" id="TIGR01175">
    <property type="entry name" value="pilM"/>
    <property type="match status" value="1"/>
</dbReference>
<dbReference type="EMBL" id="BJLP01000053">
    <property type="protein sequence ID" value="GEA82267.1"/>
    <property type="molecule type" value="Genomic_DNA"/>
</dbReference>
<dbReference type="Proteomes" id="UP000315842">
    <property type="component" value="Unassembled WGS sequence"/>
</dbReference>
<dbReference type="Gene3D" id="3.30.1490.300">
    <property type="match status" value="1"/>
</dbReference>
<name>A0A4Y3KE28_CELUD</name>
<dbReference type="GO" id="GO:0051301">
    <property type="term" value="P:cell division"/>
    <property type="evidence" value="ECO:0007669"/>
    <property type="project" value="InterPro"/>
</dbReference>
<dbReference type="PIRSF" id="PIRSF019169">
    <property type="entry name" value="PilM"/>
    <property type="match status" value="1"/>
</dbReference>
<protein>
    <submittedName>
        <fullName evidence="2">Type 4 fimbrial biogenesis protein PilM</fullName>
    </submittedName>
</protein>
<reference evidence="2 3" key="1">
    <citation type="submission" date="2019-06" db="EMBL/GenBank/DDBJ databases">
        <title>Whole genome shotgun sequence of Cellulomonas uda NBRC 3747.</title>
        <authorList>
            <person name="Hosoyama A."/>
            <person name="Uohara A."/>
            <person name="Ohji S."/>
            <person name="Ichikawa N."/>
        </authorList>
    </citation>
    <scope>NUCLEOTIDE SEQUENCE [LARGE SCALE GENOMIC DNA]</scope>
    <source>
        <strain evidence="2 3">NBRC 3747</strain>
    </source>
</reference>
<evidence type="ECO:0000259" key="1">
    <source>
        <dbReference type="SMART" id="SM00842"/>
    </source>
</evidence>
<dbReference type="Pfam" id="PF11104">
    <property type="entry name" value="PilM_2"/>
    <property type="match status" value="1"/>
</dbReference>
<dbReference type="InterPro" id="IPR043129">
    <property type="entry name" value="ATPase_NBD"/>
</dbReference>
<sequence>MASTRVIGLDIGAGAVRAAELEFGSGGPGGKNPPTLARFGEVPLPLGAVRDGEVVEQSVVANALKQLWAKVKFPSKDVVIGVGNQRVLVRETELPWMPRQQLTESLAYQVGDLLPMATNDALLDYCPTAEVDGANGRMVHGLLVAAQRDTVNANVLAVEGAGLRPVMVDLNAFALVRALARGDYAHRTVALVDIGAQITTVVVAAQGQPRLVRVLPSGGHQVTTAVASALGISVAEAETAKREIGVGYAVSPDRQQAADNVADVVRQLIESVRNTFVYYTGNNPGAGIDLVVLTGGGSHLPGLGQYLSSASRIAVTLGDPLAGLRTAKSVGRERLAGRESLIALPVGLAYGVAA</sequence>
<dbReference type="PANTHER" id="PTHR32432">
    <property type="entry name" value="CELL DIVISION PROTEIN FTSA-RELATED"/>
    <property type="match status" value="1"/>
</dbReference>
<dbReference type="SUPFAM" id="SSF53067">
    <property type="entry name" value="Actin-like ATPase domain"/>
    <property type="match status" value="2"/>
</dbReference>
<evidence type="ECO:0000313" key="3">
    <source>
        <dbReference type="Proteomes" id="UP000315842"/>
    </source>
</evidence>
<dbReference type="CDD" id="cd24049">
    <property type="entry name" value="ASKHA_NBD_PilM"/>
    <property type="match status" value="1"/>
</dbReference>
<dbReference type="InterPro" id="IPR050696">
    <property type="entry name" value="FtsA/MreB"/>
</dbReference>
<feature type="domain" description="SHS2" evidence="1">
    <location>
        <begin position="6"/>
        <end position="179"/>
    </location>
</feature>
<proteinExistence type="predicted"/>
<accession>A0A4Y3KE28</accession>
<dbReference type="RefSeq" id="WP_141321873.1">
    <property type="nucleotide sequence ID" value="NZ_BJLP01000053.1"/>
</dbReference>
<comment type="caution">
    <text evidence="2">The sequence shown here is derived from an EMBL/GenBank/DDBJ whole genome shotgun (WGS) entry which is preliminary data.</text>
</comment>
<dbReference type="InterPro" id="IPR005883">
    <property type="entry name" value="PilM"/>
</dbReference>
<dbReference type="PANTHER" id="PTHR32432:SF3">
    <property type="entry name" value="ETHANOLAMINE UTILIZATION PROTEIN EUTJ"/>
    <property type="match status" value="1"/>
</dbReference>
<gene>
    <name evidence="2" type="primary">pilM</name>
    <name evidence="2" type="ORF">CUD01_27110</name>
</gene>
<evidence type="ECO:0000313" key="2">
    <source>
        <dbReference type="EMBL" id="GEA82267.1"/>
    </source>
</evidence>
<organism evidence="2 3">
    <name type="scientific">Cellulomonas uda</name>
    <dbReference type="NCBI Taxonomy" id="1714"/>
    <lineage>
        <taxon>Bacteria</taxon>
        <taxon>Bacillati</taxon>
        <taxon>Actinomycetota</taxon>
        <taxon>Actinomycetes</taxon>
        <taxon>Micrococcales</taxon>
        <taxon>Cellulomonadaceae</taxon>
        <taxon>Cellulomonas</taxon>
    </lineage>
</organism>
<dbReference type="Gene3D" id="3.30.420.40">
    <property type="match status" value="2"/>
</dbReference>
<dbReference type="AlphaFoldDB" id="A0A4Y3KE28"/>
<dbReference type="SMART" id="SM00842">
    <property type="entry name" value="FtsA"/>
    <property type="match status" value="1"/>
</dbReference>
<keyword evidence="3" id="KW-1185">Reference proteome</keyword>
<dbReference type="InterPro" id="IPR003494">
    <property type="entry name" value="SHS2_FtsA"/>
</dbReference>